<reference evidence="3 4" key="1">
    <citation type="submission" date="2020-08" db="EMBL/GenBank/DDBJ databases">
        <title>Genomic Encyclopedia of Type Strains, Phase III (KMG-III): the genomes of soil and plant-associated and newly described type strains.</title>
        <authorList>
            <person name="Whitman W."/>
        </authorList>
    </citation>
    <scope>NUCLEOTIDE SEQUENCE [LARGE SCALE GENOMIC DNA]</scope>
    <source>
        <strain evidence="3 4">CECT 3273</strain>
    </source>
</reference>
<feature type="compositionally biased region" description="Basic and acidic residues" evidence="1">
    <location>
        <begin position="1"/>
        <end position="12"/>
    </location>
</feature>
<dbReference type="SUPFAM" id="SSF53448">
    <property type="entry name" value="Nucleotide-diphospho-sugar transferases"/>
    <property type="match status" value="1"/>
</dbReference>
<keyword evidence="2" id="KW-0472">Membrane</keyword>
<dbReference type="AlphaFoldDB" id="A0A7W7PPI1"/>
<evidence type="ECO:0000256" key="1">
    <source>
        <dbReference type="SAM" id="MobiDB-lite"/>
    </source>
</evidence>
<evidence type="ECO:0000256" key="2">
    <source>
        <dbReference type="SAM" id="Phobius"/>
    </source>
</evidence>
<feature type="transmembrane region" description="Helical" evidence="2">
    <location>
        <begin position="330"/>
        <end position="351"/>
    </location>
</feature>
<dbReference type="Gene3D" id="3.90.550.10">
    <property type="entry name" value="Spore Coat Polysaccharide Biosynthesis Protein SpsA, Chain A"/>
    <property type="match status" value="1"/>
</dbReference>
<keyword evidence="2" id="KW-0812">Transmembrane</keyword>
<proteinExistence type="predicted"/>
<dbReference type="Proteomes" id="UP000579523">
    <property type="component" value="Unassembled WGS sequence"/>
</dbReference>
<dbReference type="InterPro" id="IPR029044">
    <property type="entry name" value="Nucleotide-diphossugar_trans"/>
</dbReference>
<protein>
    <submittedName>
        <fullName evidence="3">Cellulose synthase/poly-beta-1,6-N-acetylglucosamine synthase-like glycosyltransferase</fullName>
    </submittedName>
</protein>
<name>A0A7W7PPI1_9ACTN</name>
<keyword evidence="2" id="KW-1133">Transmembrane helix</keyword>
<sequence>MSVIDTDHDWAERQSAARSRHRRGRGGGVHAVSTAATLVYETVVLVPARNEEVGVFTSLESLSQQSRRPDLIVVVVNNSTDRTEDYALQFAEDPSTPPTVVLNFPDNPHKKAGALNYGLDWLRQSVGGRLNGRVGHILVMDADTELHSRFIERARNVISSDPEIGGVSAACLGRTDLWRNPWQRFLLGMQIIEYGRAANSRFRRDVHTMSGAGSFYRAEALQGLIDWRGEVFWEDHRNLVEDYETTLALKESGWKVTANQLCIAYTDLMPTLRELIQQRERWSRGTVDALRRRGWTKFTWHSIITMILGLFGFAYIFVWGARQLIAAAQYSLDTHPLLWALLAFWIVYPALRVRNLGWKAMLVEALLIPELVYTVVRAYWLVSSILKSYVTRVSAWK</sequence>
<gene>
    <name evidence="3" type="ORF">FHS37_001569</name>
</gene>
<accession>A0A7W7PPI1</accession>
<dbReference type="CDD" id="cd06423">
    <property type="entry name" value="CESA_like"/>
    <property type="match status" value="1"/>
</dbReference>
<dbReference type="PANTHER" id="PTHR43630">
    <property type="entry name" value="POLY-BETA-1,6-N-ACETYL-D-GLUCOSAMINE SYNTHASE"/>
    <property type="match status" value="1"/>
</dbReference>
<keyword evidence="4" id="KW-1185">Reference proteome</keyword>
<evidence type="ECO:0000313" key="3">
    <source>
        <dbReference type="EMBL" id="MBB4897542.1"/>
    </source>
</evidence>
<dbReference type="Pfam" id="PF13641">
    <property type="entry name" value="Glyco_tranf_2_3"/>
    <property type="match status" value="1"/>
</dbReference>
<dbReference type="EMBL" id="JACHJI010000002">
    <property type="protein sequence ID" value="MBB4897542.1"/>
    <property type="molecule type" value="Genomic_DNA"/>
</dbReference>
<dbReference type="PANTHER" id="PTHR43630:SF2">
    <property type="entry name" value="GLYCOSYLTRANSFERASE"/>
    <property type="match status" value="1"/>
</dbReference>
<feature type="region of interest" description="Disordered" evidence="1">
    <location>
        <begin position="1"/>
        <end position="28"/>
    </location>
</feature>
<comment type="caution">
    <text evidence="3">The sequence shown here is derived from an EMBL/GenBank/DDBJ whole genome shotgun (WGS) entry which is preliminary data.</text>
</comment>
<dbReference type="RefSeq" id="WP_184818442.1">
    <property type="nucleotide sequence ID" value="NZ_BMTI01000002.1"/>
</dbReference>
<feature type="transmembrane region" description="Helical" evidence="2">
    <location>
        <begin position="298"/>
        <end position="318"/>
    </location>
</feature>
<evidence type="ECO:0000313" key="4">
    <source>
        <dbReference type="Proteomes" id="UP000579523"/>
    </source>
</evidence>
<organism evidence="3 4">
    <name type="scientific">Streptomyces griseomycini</name>
    <dbReference type="NCBI Taxonomy" id="66895"/>
    <lineage>
        <taxon>Bacteria</taxon>
        <taxon>Bacillati</taxon>
        <taxon>Actinomycetota</taxon>
        <taxon>Actinomycetes</taxon>
        <taxon>Kitasatosporales</taxon>
        <taxon>Streptomycetaceae</taxon>
        <taxon>Streptomyces</taxon>
    </lineage>
</organism>